<feature type="transmembrane region" description="Helical" evidence="2">
    <location>
        <begin position="87"/>
        <end position="107"/>
    </location>
</feature>
<name>J1H6A3_9ACTO</name>
<keyword evidence="4" id="KW-1185">Reference proteome</keyword>
<feature type="transmembrane region" description="Helical" evidence="2">
    <location>
        <begin position="420"/>
        <end position="437"/>
    </location>
</feature>
<feature type="transmembrane region" description="Helical" evidence="2">
    <location>
        <begin position="368"/>
        <end position="389"/>
    </location>
</feature>
<keyword evidence="2" id="KW-1133">Transmembrane helix</keyword>
<evidence type="ECO:0000313" key="3">
    <source>
        <dbReference type="EMBL" id="EJF41100.1"/>
    </source>
</evidence>
<dbReference type="PATRIC" id="fig|1125718.3.peg.2013"/>
<evidence type="ECO:0000313" key="4">
    <source>
        <dbReference type="Proteomes" id="UP000002941"/>
    </source>
</evidence>
<dbReference type="EMBL" id="AKFT01000163">
    <property type="protein sequence ID" value="EJF41100.1"/>
    <property type="molecule type" value="Genomic_DNA"/>
</dbReference>
<feature type="transmembrane region" description="Helical" evidence="2">
    <location>
        <begin position="444"/>
        <end position="464"/>
    </location>
</feature>
<feature type="transmembrane region" description="Helical" evidence="2">
    <location>
        <begin position="527"/>
        <end position="545"/>
    </location>
</feature>
<feature type="transmembrane region" description="Helical" evidence="2">
    <location>
        <begin position="62"/>
        <end position="81"/>
    </location>
</feature>
<gene>
    <name evidence="3" type="ORF">HMPREF1318_0562</name>
</gene>
<feature type="transmembrane region" description="Helical" evidence="2">
    <location>
        <begin position="142"/>
        <end position="161"/>
    </location>
</feature>
<dbReference type="AlphaFoldDB" id="J1H6A3"/>
<dbReference type="Pfam" id="PF20176">
    <property type="entry name" value="DUF6541"/>
    <property type="match status" value="1"/>
</dbReference>
<sequence>MQGLQDCSFPHALGSAGVQPIHLIPWLLVWISLIPQILTASALLFAPGLLVTVVAGLPPRTAVSLAPAASIGIIAGAGVIAPLVHISWGPVLVAALTGAIVLIAAVMRVPTTRMRGRNASGRTGQAGQADRAPSDRPTPSDALMYVILLGAAALVTTWLVARELNTADAISQTFDAVFHLNAVRWILDTGNASSIKCYLESPQGDVYPMGWHTLVALTMKLTGSTSIPMATNATAIAVSALAWPSGCLALTSRILNRRRLGMVVTALLCSTISAFPLLLLSFGVLYPNFLALSLLPGIIACLPELFPSPDEPSAPPLLLPALLLALGGLGMAQPNVIVTFLIALVIFLTVWVTRAVREARRGGPTALVRRRVITCIVLAPVIIGLYIALRPPERAASWGPNNFTSAVIGEILTSSPQGLPIAWVVAIPAVVGAVAAWRRRRLRWLVVFHAINCALYIVSKTMPMEGATKELRYWLVGSWYSDTFRLAALLPLAAIPLAALGACTIADWAAQRYPALRLEDMRGARRRVAYGVLVAVLVLLGPASLPTSQALHKLESTYIMDAGSPLLTPDELAVIERLPELVGEEEPVAVDPNSGSALAYALAGTNTTAKHIFYHNSPEMEIIGEKLRFAATDPQVCSALDELDVHYVLYFPGRMIRSPRGLRGFESLSAVDGFQLVTQQGRAGLYRITACE</sequence>
<dbReference type="eggNOG" id="COG5617">
    <property type="taxonomic scope" value="Bacteria"/>
</dbReference>
<evidence type="ECO:0000256" key="1">
    <source>
        <dbReference type="SAM" id="MobiDB-lite"/>
    </source>
</evidence>
<keyword evidence="2" id="KW-0812">Transmembrane</keyword>
<organism evidence="3 4">
    <name type="scientific">Actinomyces massiliensis F0489</name>
    <dbReference type="NCBI Taxonomy" id="1125718"/>
    <lineage>
        <taxon>Bacteria</taxon>
        <taxon>Bacillati</taxon>
        <taxon>Actinomycetota</taxon>
        <taxon>Actinomycetes</taxon>
        <taxon>Actinomycetales</taxon>
        <taxon>Actinomycetaceae</taxon>
        <taxon>Actinomyces</taxon>
    </lineage>
</organism>
<feature type="transmembrane region" description="Helical" evidence="2">
    <location>
        <begin position="484"/>
        <end position="506"/>
    </location>
</feature>
<reference evidence="3 4" key="1">
    <citation type="submission" date="2012-05" db="EMBL/GenBank/DDBJ databases">
        <authorList>
            <person name="Harkins D.M."/>
            <person name="Madupu R."/>
            <person name="Durkin A.S."/>
            <person name="Torralba M."/>
            <person name="Methe B."/>
            <person name="Sutton G.G."/>
            <person name="Nelson K.E."/>
        </authorList>
    </citation>
    <scope>NUCLEOTIDE SEQUENCE [LARGE SCALE GENOMIC DNA]</scope>
    <source>
        <strain evidence="3 4">F0489</strain>
    </source>
</reference>
<feature type="transmembrane region" description="Helical" evidence="2">
    <location>
        <begin position="337"/>
        <end position="356"/>
    </location>
</feature>
<proteinExistence type="predicted"/>
<keyword evidence="2" id="KW-0472">Membrane</keyword>
<dbReference type="Proteomes" id="UP000002941">
    <property type="component" value="Unassembled WGS sequence"/>
</dbReference>
<evidence type="ECO:0000256" key="2">
    <source>
        <dbReference type="SAM" id="Phobius"/>
    </source>
</evidence>
<dbReference type="InterPro" id="IPR046671">
    <property type="entry name" value="DUF6541"/>
</dbReference>
<feature type="transmembrane region" description="Helical" evidence="2">
    <location>
        <begin position="27"/>
        <end position="55"/>
    </location>
</feature>
<dbReference type="OrthoDB" id="3169698at2"/>
<comment type="caution">
    <text evidence="3">The sequence shown here is derived from an EMBL/GenBank/DDBJ whole genome shotgun (WGS) entry which is preliminary data.</text>
</comment>
<feature type="transmembrane region" description="Helical" evidence="2">
    <location>
        <begin position="262"/>
        <end position="283"/>
    </location>
</feature>
<accession>J1H6A3</accession>
<feature type="transmembrane region" description="Helical" evidence="2">
    <location>
        <begin position="229"/>
        <end position="250"/>
    </location>
</feature>
<feature type="region of interest" description="Disordered" evidence="1">
    <location>
        <begin position="115"/>
        <end position="137"/>
    </location>
</feature>
<evidence type="ECO:0008006" key="5">
    <source>
        <dbReference type="Google" id="ProtNLM"/>
    </source>
</evidence>
<protein>
    <recommendedName>
        <fullName evidence="5">Membrane protein, PF09852 family</fullName>
    </recommendedName>
</protein>